<evidence type="ECO:0000313" key="2">
    <source>
        <dbReference type="EMBL" id="BAS88542.1"/>
    </source>
</evidence>
<dbReference type="FunCoup" id="A0A0P0W916">
    <property type="interactions" value="182"/>
</dbReference>
<feature type="region of interest" description="Disordered" evidence="1">
    <location>
        <begin position="42"/>
        <end position="61"/>
    </location>
</feature>
<proteinExistence type="predicted"/>
<dbReference type="InterPro" id="IPR036875">
    <property type="entry name" value="Znf_CCHC_sf"/>
</dbReference>
<feature type="compositionally biased region" description="Basic and acidic residues" evidence="1">
    <location>
        <begin position="42"/>
        <end position="59"/>
    </location>
</feature>
<reference evidence="3" key="4">
    <citation type="submission" date="2015-10" db="EMBL/GenBank/DDBJ databases">
        <authorList>
            <person name="Sakai H."/>
            <person name="Kawahara Y."/>
            <person name="Matsumoto T."/>
            <person name="Buell C.R."/>
            <person name="Itoh T."/>
        </authorList>
    </citation>
    <scope>NUCLEOTIDE SEQUENCE</scope>
</reference>
<dbReference type="EMBL" id="AP014960">
    <property type="protein sequence ID" value="BAS88542.1"/>
    <property type="molecule type" value="Genomic_DNA"/>
</dbReference>
<organism evidence="3 4">
    <name type="scientific">Oryza sativa subsp. japonica</name>
    <name type="common">Rice</name>
    <dbReference type="NCBI Taxonomy" id="39947"/>
    <lineage>
        <taxon>Eukaryota</taxon>
        <taxon>Viridiplantae</taxon>
        <taxon>Streptophyta</taxon>
        <taxon>Embryophyta</taxon>
        <taxon>Tracheophyta</taxon>
        <taxon>Spermatophyta</taxon>
        <taxon>Magnoliopsida</taxon>
        <taxon>Liliopsida</taxon>
        <taxon>Poales</taxon>
        <taxon>Poaceae</taxon>
        <taxon>BOP clade</taxon>
        <taxon>Oryzoideae</taxon>
        <taxon>Oryzeae</taxon>
        <taxon>Oryzinae</taxon>
        <taxon>Oryza</taxon>
        <taxon>Oryza sativa</taxon>
    </lineage>
</organism>
<dbReference type="GO" id="GO:0008270">
    <property type="term" value="F:zinc ion binding"/>
    <property type="evidence" value="ECO:0007669"/>
    <property type="project" value="InterPro"/>
</dbReference>
<reference evidence="3 4" key="3">
    <citation type="journal article" date="2013" name="Rice">
        <title>Improvement of the Oryza sativa Nipponbare reference genome using next generation sequence and optical map data.</title>
        <authorList>
            <person name="Kawahara Y."/>
            <person name="de la Bastide M."/>
            <person name="Hamilton J.P."/>
            <person name="Kanamori H."/>
            <person name="McCombie W.R."/>
            <person name="Ouyang S."/>
            <person name="Schwartz D.C."/>
            <person name="Tanaka T."/>
            <person name="Wu J."/>
            <person name="Zhou S."/>
            <person name="Childs K.L."/>
            <person name="Davidson R.M."/>
            <person name="Lin H."/>
            <person name="Quesada-Ocampo L."/>
            <person name="Vaillancourt B."/>
            <person name="Sakai H."/>
            <person name="Lee S.S."/>
            <person name="Kim J."/>
            <person name="Numa H."/>
            <person name="Itoh T."/>
            <person name="Buell C.R."/>
            <person name="Matsumoto T."/>
        </authorList>
    </citation>
    <scope>NUCLEOTIDE SEQUENCE [LARGE SCALE GENOMIC DNA]</scope>
    <source>
        <strain evidence="4">cv. Nipponbare</strain>
    </source>
</reference>
<keyword evidence="4" id="KW-1185">Reference proteome</keyword>
<dbReference type="AlphaFoldDB" id="A0A0P0W916"/>
<reference evidence="3" key="2">
    <citation type="journal article" date="2013" name="Plant Cell Physiol.">
        <title>Rice Annotation Project Database (RAP-DB): an integrative and interactive database for rice genomics.</title>
        <authorList>
            <person name="Sakai H."/>
            <person name="Lee S.S."/>
            <person name="Tanaka T."/>
            <person name="Numa H."/>
            <person name="Kim J."/>
            <person name="Kawahara Y."/>
            <person name="Wakimoto H."/>
            <person name="Yang C.C."/>
            <person name="Iwamoto M."/>
            <person name="Abe T."/>
            <person name="Yamada Y."/>
            <person name="Muto A."/>
            <person name="Inokuchi H."/>
            <person name="Ikemura T."/>
            <person name="Matsumoto T."/>
            <person name="Sasaki T."/>
            <person name="Itoh T."/>
        </authorList>
    </citation>
    <scope>NUCLEOTIDE SEQUENCE</scope>
</reference>
<dbReference type="STRING" id="39947.A0A0P0W916"/>
<dbReference type="EMBL" id="AP014960">
    <property type="protein sequence ID" value="BAS88591.1"/>
    <property type="molecule type" value="Genomic_DNA"/>
</dbReference>
<dbReference type="SUPFAM" id="SSF57756">
    <property type="entry name" value="Retrovirus zinc finger-like domains"/>
    <property type="match status" value="1"/>
</dbReference>
<protein>
    <submittedName>
        <fullName evidence="2">Os04g0313600 protein</fullName>
    </submittedName>
    <submittedName>
        <fullName evidence="3">Os04g0324550 protein</fullName>
    </submittedName>
</protein>
<dbReference type="Gramene" id="Os04t0324550-01">
    <property type="protein sequence ID" value="Os04t0324550-01"/>
    <property type="gene ID" value="Os04g0324550"/>
</dbReference>
<reference evidence="4" key="1">
    <citation type="journal article" date="2005" name="Nature">
        <title>The map-based sequence of the rice genome.</title>
        <authorList>
            <consortium name="International rice genome sequencing project (IRGSP)"/>
            <person name="Matsumoto T."/>
            <person name="Wu J."/>
            <person name="Kanamori H."/>
            <person name="Katayose Y."/>
            <person name="Fujisawa M."/>
            <person name="Namiki N."/>
            <person name="Mizuno H."/>
            <person name="Yamamoto K."/>
            <person name="Antonio B.A."/>
            <person name="Baba T."/>
            <person name="Sakata K."/>
            <person name="Nagamura Y."/>
            <person name="Aoki H."/>
            <person name="Arikawa K."/>
            <person name="Arita K."/>
            <person name="Bito T."/>
            <person name="Chiden Y."/>
            <person name="Fujitsuka N."/>
            <person name="Fukunaka R."/>
            <person name="Hamada M."/>
            <person name="Harada C."/>
            <person name="Hayashi A."/>
            <person name="Hijishita S."/>
            <person name="Honda M."/>
            <person name="Hosokawa S."/>
            <person name="Ichikawa Y."/>
            <person name="Idonuma A."/>
            <person name="Iijima M."/>
            <person name="Ikeda M."/>
            <person name="Ikeno M."/>
            <person name="Ito K."/>
            <person name="Ito S."/>
            <person name="Ito T."/>
            <person name="Ito Y."/>
            <person name="Ito Y."/>
            <person name="Iwabuchi A."/>
            <person name="Kamiya K."/>
            <person name="Karasawa W."/>
            <person name="Kurita K."/>
            <person name="Katagiri S."/>
            <person name="Kikuta A."/>
            <person name="Kobayashi H."/>
            <person name="Kobayashi N."/>
            <person name="Machita K."/>
            <person name="Maehara T."/>
            <person name="Masukawa M."/>
            <person name="Mizubayashi T."/>
            <person name="Mukai Y."/>
            <person name="Nagasaki H."/>
            <person name="Nagata Y."/>
            <person name="Naito S."/>
            <person name="Nakashima M."/>
            <person name="Nakama Y."/>
            <person name="Nakamichi Y."/>
            <person name="Nakamura M."/>
            <person name="Meguro A."/>
            <person name="Negishi M."/>
            <person name="Ohta I."/>
            <person name="Ohta T."/>
            <person name="Okamoto M."/>
            <person name="Ono N."/>
            <person name="Saji S."/>
            <person name="Sakaguchi M."/>
            <person name="Sakai K."/>
            <person name="Shibata M."/>
            <person name="Shimokawa T."/>
            <person name="Song J."/>
            <person name="Takazaki Y."/>
            <person name="Terasawa K."/>
            <person name="Tsugane M."/>
            <person name="Tsuji K."/>
            <person name="Ueda S."/>
            <person name="Waki K."/>
            <person name="Yamagata H."/>
            <person name="Yamamoto M."/>
            <person name="Yamamoto S."/>
            <person name="Yamane H."/>
            <person name="Yoshiki S."/>
            <person name="Yoshihara R."/>
            <person name="Yukawa K."/>
            <person name="Zhong H."/>
            <person name="Yano M."/>
            <person name="Yuan Q."/>
            <person name="Ouyang S."/>
            <person name="Liu J."/>
            <person name="Jones K.M."/>
            <person name="Gansberger K."/>
            <person name="Moffat K."/>
            <person name="Hill J."/>
            <person name="Bera J."/>
            <person name="Fadrosh D."/>
            <person name="Jin S."/>
            <person name="Johri S."/>
            <person name="Kim M."/>
            <person name="Overton L."/>
            <person name="Reardon M."/>
            <person name="Tsitrin T."/>
            <person name="Vuong H."/>
            <person name="Weaver B."/>
            <person name="Ciecko A."/>
            <person name="Tallon L."/>
            <person name="Jackson J."/>
            <person name="Pai G."/>
            <person name="Aken S.V."/>
            <person name="Utterback T."/>
            <person name="Reidmuller S."/>
            <person name="Feldblyum T."/>
            <person name="Hsiao J."/>
            <person name="Zismann V."/>
            <person name="Iobst S."/>
            <person name="de Vazeille A.R."/>
            <person name="Buell C.R."/>
            <person name="Ying K."/>
            <person name="Li Y."/>
            <person name="Lu T."/>
            <person name="Huang Y."/>
            <person name="Zhao Q."/>
            <person name="Feng Q."/>
            <person name="Zhang L."/>
            <person name="Zhu J."/>
            <person name="Weng Q."/>
            <person name="Mu J."/>
            <person name="Lu Y."/>
            <person name="Fan D."/>
            <person name="Liu Y."/>
            <person name="Guan J."/>
            <person name="Zhang Y."/>
            <person name="Yu S."/>
            <person name="Liu X."/>
            <person name="Zhang Y."/>
            <person name="Hong G."/>
            <person name="Han B."/>
            <person name="Choisne N."/>
            <person name="Demange N."/>
            <person name="Orjeda G."/>
            <person name="Samain S."/>
            <person name="Cattolico L."/>
            <person name="Pelletier E."/>
            <person name="Couloux A."/>
            <person name="Segurens B."/>
            <person name="Wincker P."/>
            <person name="D'Hont A."/>
            <person name="Scarpelli C."/>
            <person name="Weissenbach J."/>
            <person name="Salanoubat M."/>
            <person name="Quetier F."/>
            <person name="Yu Y."/>
            <person name="Kim H.R."/>
            <person name="Rambo T."/>
            <person name="Currie J."/>
            <person name="Collura K."/>
            <person name="Luo M."/>
            <person name="Yang T."/>
            <person name="Ammiraju J.S.S."/>
            <person name="Engler F."/>
            <person name="Soderlund C."/>
            <person name="Wing R.A."/>
            <person name="Palmer L.E."/>
            <person name="de la Bastide M."/>
            <person name="Spiegel L."/>
            <person name="Nascimento L."/>
            <person name="Zutavern T."/>
            <person name="O'Shaughnessy A."/>
            <person name="Dike S."/>
            <person name="Dedhia N."/>
            <person name="Preston R."/>
            <person name="Balija V."/>
            <person name="McCombie W.R."/>
            <person name="Chow T."/>
            <person name="Chen H."/>
            <person name="Chung M."/>
            <person name="Chen C."/>
            <person name="Shaw J."/>
            <person name="Wu H."/>
            <person name="Hsiao K."/>
            <person name="Chao Y."/>
            <person name="Chu M."/>
            <person name="Cheng C."/>
            <person name="Hour A."/>
            <person name="Lee P."/>
            <person name="Lin S."/>
            <person name="Lin Y."/>
            <person name="Liou J."/>
            <person name="Liu S."/>
            <person name="Hsing Y."/>
            <person name="Raghuvanshi S."/>
            <person name="Mohanty A."/>
            <person name="Bharti A.K."/>
            <person name="Gaur A."/>
            <person name="Gupta V."/>
            <person name="Kumar D."/>
            <person name="Ravi V."/>
            <person name="Vij S."/>
            <person name="Kapur A."/>
            <person name="Khurana P."/>
            <person name="Khurana P."/>
            <person name="Khurana J.P."/>
            <person name="Tyagi A.K."/>
            <person name="Gaikwad K."/>
            <person name="Singh A."/>
            <person name="Dalal V."/>
            <person name="Srivastava S."/>
            <person name="Dixit A."/>
            <person name="Pal A.K."/>
            <person name="Ghazi I.A."/>
            <person name="Yadav M."/>
            <person name="Pandit A."/>
            <person name="Bhargava A."/>
            <person name="Sureshbabu K."/>
            <person name="Batra K."/>
            <person name="Sharma T.R."/>
            <person name="Mohapatra T."/>
            <person name="Singh N.K."/>
            <person name="Messing J."/>
            <person name="Nelson A.B."/>
            <person name="Fuks G."/>
            <person name="Kavchok S."/>
            <person name="Keizer G."/>
            <person name="Linton E."/>
            <person name="Llaca V."/>
            <person name="Song R."/>
            <person name="Tanyolac B."/>
            <person name="Young S."/>
            <person name="Ho-Il K."/>
            <person name="Hahn J.H."/>
            <person name="Sangsakoo G."/>
            <person name="Vanavichit A."/>
            <person name="de Mattos Luiz.A.T."/>
            <person name="Zimmer P.D."/>
            <person name="Malone G."/>
            <person name="Dellagostin O."/>
            <person name="de Oliveira A.C."/>
            <person name="Bevan M."/>
            <person name="Bancroft I."/>
            <person name="Minx P."/>
            <person name="Cordum H."/>
            <person name="Wilson R."/>
            <person name="Cheng Z."/>
            <person name="Jin W."/>
            <person name="Jiang J."/>
            <person name="Leong S.A."/>
            <person name="Iwama H."/>
            <person name="Gojobori T."/>
            <person name="Itoh T."/>
            <person name="Niimura Y."/>
            <person name="Fujii Y."/>
            <person name="Habara T."/>
            <person name="Sakai H."/>
            <person name="Sato Y."/>
            <person name="Wilson G."/>
            <person name="Kumar K."/>
            <person name="McCouch S."/>
            <person name="Juretic N."/>
            <person name="Hoen D."/>
            <person name="Wright S."/>
            <person name="Bruskiewich R."/>
            <person name="Bureau T."/>
            <person name="Miyao A."/>
            <person name="Hirochika H."/>
            <person name="Nishikawa T."/>
            <person name="Kadowaki K."/>
            <person name="Sugiura M."/>
            <person name="Burr B."/>
            <person name="Sasaki T."/>
        </authorList>
    </citation>
    <scope>NUCLEOTIDE SEQUENCE [LARGE SCALE GENOMIC DNA]</scope>
    <source>
        <strain evidence="4">cv. Nipponbare</strain>
    </source>
</reference>
<dbReference type="Gramene" id="Os04t0313600-00">
    <property type="protein sequence ID" value="Os04t0313600-00"/>
    <property type="gene ID" value="Os04g0313600"/>
</dbReference>
<name>A0A0P0W916_ORYSJ</name>
<accession>A0A0P0W916</accession>
<dbReference type="PaxDb" id="39947-A0A0P0W916"/>
<dbReference type="Proteomes" id="UP000059680">
    <property type="component" value="Chromosome 4"/>
</dbReference>
<gene>
    <name evidence="2" type="ordered locus">Os04g0313600</name>
    <name evidence="3" type="ordered locus">Os04g0324550</name>
    <name evidence="2" type="ORF">OSNPB_040313600</name>
    <name evidence="3" type="ORF">OSNPB_040324550</name>
</gene>
<evidence type="ECO:0000313" key="4">
    <source>
        <dbReference type="Proteomes" id="UP000059680"/>
    </source>
</evidence>
<sequence>MSVAEAIGRLRAFEESLKGRRREPEVEYLLLTRAQWENLYIKEKKGEDGSDSNSSERKVDRKKVKCYNYGIHGHYANECRKPKKEEALLATADDEPTLL</sequence>
<evidence type="ECO:0000256" key="1">
    <source>
        <dbReference type="SAM" id="MobiDB-lite"/>
    </source>
</evidence>
<dbReference type="Gene3D" id="4.10.60.10">
    <property type="entry name" value="Zinc finger, CCHC-type"/>
    <property type="match status" value="1"/>
</dbReference>
<dbReference type="GO" id="GO:0003676">
    <property type="term" value="F:nucleic acid binding"/>
    <property type="evidence" value="ECO:0007669"/>
    <property type="project" value="InterPro"/>
</dbReference>
<dbReference type="OMA" id="TRAQWEN"/>
<evidence type="ECO:0000313" key="3">
    <source>
        <dbReference type="EMBL" id="BAS88591.1"/>
    </source>
</evidence>
<dbReference type="InParanoid" id="A0A0P0W916"/>